<feature type="compositionally biased region" description="Low complexity" evidence="1">
    <location>
        <begin position="74"/>
        <end position="87"/>
    </location>
</feature>
<sequence>MLLRRPFKGVNRYGSTTQDDLARRHLKSRGTIPVREAEAVPGRAPVRGLPAGVDVDRQRRRIRNRVDVADPARNHAQTTRTTRTARSAKVREGPRGPRGPRRTAKEHEDRKGPRGPRGPRRSTRTAKDHEDHEDREGPRSSRETRLAPLNPFPWIHWTDTVLAVAAEIFTFVGDICRSAAPAGATRSGHVQYTCYSTMLATGVMNPGSPF</sequence>
<evidence type="ECO:0000313" key="3">
    <source>
        <dbReference type="Proteomes" id="UP000192578"/>
    </source>
</evidence>
<dbReference type="AlphaFoldDB" id="A0A9X6NCP5"/>
<feature type="compositionally biased region" description="Basic and acidic residues" evidence="1">
    <location>
        <begin position="64"/>
        <end position="73"/>
    </location>
</feature>
<feature type="compositionally biased region" description="Basic and acidic residues" evidence="1">
    <location>
        <begin position="125"/>
        <end position="145"/>
    </location>
</feature>
<accession>A0A9X6NCP5</accession>
<dbReference type="EMBL" id="MTYJ01000236">
    <property type="protein sequence ID" value="OWA51720.1"/>
    <property type="molecule type" value="Genomic_DNA"/>
</dbReference>
<comment type="caution">
    <text evidence="2">The sequence shown here is derived from an EMBL/GenBank/DDBJ whole genome shotgun (WGS) entry which is preliminary data.</text>
</comment>
<protein>
    <submittedName>
        <fullName evidence="2">Uncharacterized protein</fullName>
    </submittedName>
</protein>
<keyword evidence="3" id="KW-1185">Reference proteome</keyword>
<feature type="region of interest" description="Disordered" evidence="1">
    <location>
        <begin position="26"/>
        <end position="146"/>
    </location>
</feature>
<proteinExistence type="predicted"/>
<feature type="compositionally biased region" description="Basic residues" evidence="1">
    <location>
        <begin position="113"/>
        <end position="124"/>
    </location>
</feature>
<name>A0A9X6NCP5_HYPEX</name>
<dbReference type="Proteomes" id="UP000192578">
    <property type="component" value="Unassembled WGS sequence"/>
</dbReference>
<evidence type="ECO:0000313" key="2">
    <source>
        <dbReference type="EMBL" id="OWA51720.1"/>
    </source>
</evidence>
<organism evidence="2 3">
    <name type="scientific">Hypsibius exemplaris</name>
    <name type="common">Freshwater tardigrade</name>
    <dbReference type="NCBI Taxonomy" id="2072580"/>
    <lineage>
        <taxon>Eukaryota</taxon>
        <taxon>Metazoa</taxon>
        <taxon>Ecdysozoa</taxon>
        <taxon>Tardigrada</taxon>
        <taxon>Eutardigrada</taxon>
        <taxon>Parachela</taxon>
        <taxon>Hypsibioidea</taxon>
        <taxon>Hypsibiidae</taxon>
        <taxon>Hypsibius</taxon>
    </lineage>
</organism>
<evidence type="ECO:0000256" key="1">
    <source>
        <dbReference type="SAM" id="MobiDB-lite"/>
    </source>
</evidence>
<reference evidence="3" key="1">
    <citation type="submission" date="2017-01" db="EMBL/GenBank/DDBJ databases">
        <title>Comparative genomics of anhydrobiosis in the tardigrade Hypsibius dujardini.</title>
        <authorList>
            <person name="Yoshida Y."/>
            <person name="Koutsovoulos G."/>
            <person name="Laetsch D."/>
            <person name="Stevens L."/>
            <person name="Kumar S."/>
            <person name="Horikawa D."/>
            <person name="Ishino K."/>
            <person name="Komine S."/>
            <person name="Tomita M."/>
            <person name="Blaxter M."/>
            <person name="Arakawa K."/>
        </authorList>
    </citation>
    <scope>NUCLEOTIDE SEQUENCE [LARGE SCALE GENOMIC DNA]</scope>
    <source>
        <strain evidence="3">Z151</strain>
    </source>
</reference>
<feature type="compositionally biased region" description="Basic and acidic residues" evidence="1">
    <location>
        <begin position="103"/>
        <end position="112"/>
    </location>
</feature>
<gene>
    <name evidence="2" type="ORF">BV898_16192</name>
</gene>